<dbReference type="Proteomes" id="UP000004968">
    <property type="component" value="Unassembled WGS sequence"/>
</dbReference>
<accession>D3AQN7</accession>
<sequence length="57" mass="7215">MIYFQRVAELLQERYEKPYNEIMKRREMRVRTMETKKGFLYDYIQVQLRVRPATIKR</sequence>
<comment type="caution">
    <text evidence="1">The sequence shown here is derived from an EMBL/GenBank/DDBJ whole genome shotgun (WGS) entry which is preliminary data.</text>
</comment>
<organism evidence="1 2">
    <name type="scientific">Hungatella hathewayi DSM 13479</name>
    <dbReference type="NCBI Taxonomy" id="566550"/>
    <lineage>
        <taxon>Bacteria</taxon>
        <taxon>Bacillati</taxon>
        <taxon>Bacillota</taxon>
        <taxon>Clostridia</taxon>
        <taxon>Lachnospirales</taxon>
        <taxon>Lachnospiraceae</taxon>
        <taxon>Hungatella</taxon>
    </lineage>
</organism>
<name>D3AQN7_9FIRM</name>
<evidence type="ECO:0000313" key="1">
    <source>
        <dbReference type="EMBL" id="EFC95868.1"/>
    </source>
</evidence>
<proteinExistence type="predicted"/>
<dbReference type="HOGENOM" id="CLU_2990555_0_0_9"/>
<evidence type="ECO:0000313" key="2">
    <source>
        <dbReference type="Proteomes" id="UP000004968"/>
    </source>
</evidence>
<gene>
    <name evidence="1" type="ORF">CLOSTHATH_05943</name>
</gene>
<reference evidence="1 2" key="1">
    <citation type="submission" date="2010-01" db="EMBL/GenBank/DDBJ databases">
        <authorList>
            <person name="Weinstock G."/>
            <person name="Sodergren E."/>
            <person name="Clifton S."/>
            <person name="Fulton L."/>
            <person name="Fulton B."/>
            <person name="Courtney L."/>
            <person name="Fronick C."/>
            <person name="Harrison M."/>
            <person name="Strong C."/>
            <person name="Farmer C."/>
            <person name="Delahaunty K."/>
            <person name="Markovic C."/>
            <person name="Hall O."/>
            <person name="Minx P."/>
            <person name="Tomlinson C."/>
            <person name="Mitreva M."/>
            <person name="Nelson J."/>
            <person name="Hou S."/>
            <person name="Wollam A."/>
            <person name="Pepin K.H."/>
            <person name="Johnson M."/>
            <person name="Bhonagiri V."/>
            <person name="Nash W.E."/>
            <person name="Warren W."/>
            <person name="Chinwalla A."/>
            <person name="Mardis E.R."/>
            <person name="Wilson R.K."/>
        </authorList>
    </citation>
    <scope>NUCLEOTIDE SEQUENCE [LARGE SCALE GENOMIC DNA]</scope>
    <source>
        <strain evidence="1 2">DSM 13479</strain>
    </source>
</reference>
<protein>
    <submittedName>
        <fullName evidence="1">Uncharacterized protein</fullName>
    </submittedName>
</protein>
<dbReference type="EMBL" id="ACIO01000665">
    <property type="protein sequence ID" value="EFC95868.1"/>
    <property type="molecule type" value="Genomic_DNA"/>
</dbReference>
<dbReference type="AlphaFoldDB" id="D3AQN7"/>